<feature type="signal peptide" evidence="1">
    <location>
        <begin position="1"/>
        <end position="25"/>
    </location>
</feature>
<dbReference type="Gene3D" id="3.10.450.40">
    <property type="match status" value="2"/>
</dbReference>
<reference evidence="3 4" key="1">
    <citation type="submission" date="2019-07" db="EMBL/GenBank/DDBJ databases">
        <authorList>
            <person name="Zhao L.H."/>
        </authorList>
    </citation>
    <scope>NUCLEOTIDE SEQUENCE [LARGE SCALE GENOMIC DNA]</scope>
    <source>
        <strain evidence="3 4">Co35</strain>
    </source>
</reference>
<evidence type="ECO:0000256" key="1">
    <source>
        <dbReference type="SAM" id="SignalP"/>
    </source>
</evidence>
<keyword evidence="1" id="KW-0732">Signal</keyword>
<dbReference type="Pfam" id="PF03413">
    <property type="entry name" value="PepSY"/>
    <property type="match status" value="2"/>
</dbReference>
<comment type="caution">
    <text evidence="3">The sequence shown here is derived from an EMBL/GenBank/DDBJ whole genome shotgun (WGS) entry which is preliminary data.</text>
</comment>
<sequence>MTTDARLAGMRKRMLVAGAAAVVFAAAGAGCSDDDETSAGSAADTTDLATADLALSWQDAVTLAQDSFDGELASIELDEGHEGLVYTIELVSADEEYETVIGADDDERVIAEETERIDDDDRAEKAAETVAVDDVAELDEAMRTALAEYDGQVVEWKLEGTSRGPQYQFDIRADGDTEDVEVSVDAISGDLIGRHD</sequence>
<dbReference type="InterPro" id="IPR025711">
    <property type="entry name" value="PepSY"/>
</dbReference>
<protein>
    <recommendedName>
        <fullName evidence="2">PepSY domain-containing protein</fullName>
    </recommendedName>
</protein>
<dbReference type="OrthoDB" id="4966533at2"/>
<organism evidence="3 4">
    <name type="scientific">Aeromicrobium piscarium</name>
    <dbReference type="NCBI Taxonomy" id="2590901"/>
    <lineage>
        <taxon>Bacteria</taxon>
        <taxon>Bacillati</taxon>
        <taxon>Actinomycetota</taxon>
        <taxon>Actinomycetes</taxon>
        <taxon>Propionibacteriales</taxon>
        <taxon>Nocardioidaceae</taxon>
        <taxon>Aeromicrobium</taxon>
    </lineage>
</organism>
<dbReference type="EMBL" id="VLNT01000009">
    <property type="protein sequence ID" value="TSD62404.1"/>
    <property type="molecule type" value="Genomic_DNA"/>
</dbReference>
<evidence type="ECO:0000259" key="2">
    <source>
        <dbReference type="Pfam" id="PF03413"/>
    </source>
</evidence>
<feature type="domain" description="PepSY" evidence="2">
    <location>
        <begin position="57"/>
        <end position="100"/>
    </location>
</feature>
<proteinExistence type="predicted"/>
<dbReference type="AlphaFoldDB" id="A0A554S7T3"/>
<keyword evidence="4" id="KW-1185">Reference proteome</keyword>
<evidence type="ECO:0000313" key="4">
    <source>
        <dbReference type="Proteomes" id="UP000316988"/>
    </source>
</evidence>
<evidence type="ECO:0000313" key="3">
    <source>
        <dbReference type="EMBL" id="TSD62404.1"/>
    </source>
</evidence>
<name>A0A554S7T3_9ACTN</name>
<feature type="chain" id="PRO_5021809962" description="PepSY domain-containing protein" evidence="1">
    <location>
        <begin position="26"/>
        <end position="196"/>
    </location>
</feature>
<dbReference type="Proteomes" id="UP000316988">
    <property type="component" value="Unassembled WGS sequence"/>
</dbReference>
<feature type="domain" description="PepSY" evidence="2">
    <location>
        <begin position="138"/>
        <end position="194"/>
    </location>
</feature>
<dbReference type="PROSITE" id="PS51257">
    <property type="entry name" value="PROKAR_LIPOPROTEIN"/>
    <property type="match status" value="1"/>
</dbReference>
<accession>A0A554S7T3</accession>
<gene>
    <name evidence="3" type="ORF">FNM00_12300</name>
</gene>